<sequence>MKNDVEIKAQLLPYFFHRLKELGLRNCQHVAELTACIQVHYLAPGQRLEQPCPSLFFLAHGLIKEYHRTKRSIEPSSLIQLVTPDTCWIYDQICFRFYTKALAPTWLLEIPLDKLHLISTDQKEFSQWRANIDLFYSSKHYLSEFIRQLSDRHERMHYFLEEYAPYIDYLSDNEISVFTNLHDGQLRRLRNTAVLYKTLD</sequence>
<organism evidence="1 2">
    <name type="scientific">Sphingobacterium kitahiroshimense</name>
    <dbReference type="NCBI Taxonomy" id="470446"/>
    <lineage>
        <taxon>Bacteria</taxon>
        <taxon>Pseudomonadati</taxon>
        <taxon>Bacteroidota</taxon>
        <taxon>Sphingobacteriia</taxon>
        <taxon>Sphingobacteriales</taxon>
        <taxon>Sphingobacteriaceae</taxon>
        <taxon>Sphingobacterium</taxon>
    </lineage>
</organism>
<evidence type="ECO:0008006" key="3">
    <source>
        <dbReference type="Google" id="ProtNLM"/>
    </source>
</evidence>
<evidence type="ECO:0000313" key="2">
    <source>
        <dbReference type="Proteomes" id="UP001409291"/>
    </source>
</evidence>
<comment type="caution">
    <text evidence="1">The sequence shown here is derived from an EMBL/GenBank/DDBJ whole genome shotgun (WGS) entry which is preliminary data.</text>
</comment>
<dbReference type="RefSeq" id="WP_346581866.1">
    <property type="nucleotide sequence ID" value="NZ_JBDJNQ010000008.1"/>
</dbReference>
<dbReference type="EMBL" id="JBDJNQ010000008">
    <property type="protein sequence ID" value="MEN5379076.1"/>
    <property type="molecule type" value="Genomic_DNA"/>
</dbReference>
<dbReference type="InterPro" id="IPR018490">
    <property type="entry name" value="cNMP-bd_dom_sf"/>
</dbReference>
<name>A0ABV0BWK0_9SPHI</name>
<evidence type="ECO:0000313" key="1">
    <source>
        <dbReference type="EMBL" id="MEN5379076.1"/>
    </source>
</evidence>
<dbReference type="Proteomes" id="UP001409291">
    <property type="component" value="Unassembled WGS sequence"/>
</dbReference>
<reference evidence="1 2" key="1">
    <citation type="submission" date="2024-04" db="EMBL/GenBank/DDBJ databases">
        <title>WGS of bacteria from Torrens River.</title>
        <authorList>
            <person name="Wyrsch E.R."/>
            <person name="Drigo B."/>
        </authorList>
    </citation>
    <scope>NUCLEOTIDE SEQUENCE [LARGE SCALE GENOMIC DNA]</scope>
    <source>
        <strain evidence="1 2">TWI391</strain>
    </source>
</reference>
<keyword evidence="2" id="KW-1185">Reference proteome</keyword>
<dbReference type="SUPFAM" id="SSF51206">
    <property type="entry name" value="cAMP-binding domain-like"/>
    <property type="match status" value="1"/>
</dbReference>
<proteinExistence type="predicted"/>
<gene>
    <name evidence="1" type="ORF">ABE541_17565</name>
</gene>
<accession>A0ABV0BWK0</accession>
<protein>
    <recommendedName>
        <fullName evidence="3">Crp/Fnr family transcriptional regulator</fullName>
    </recommendedName>
</protein>